<organism evidence="8 9">
    <name type="scientific">Keratinibaculum paraultunense</name>
    <dbReference type="NCBI Taxonomy" id="1278232"/>
    <lineage>
        <taxon>Bacteria</taxon>
        <taxon>Bacillati</taxon>
        <taxon>Bacillota</taxon>
        <taxon>Tissierellia</taxon>
        <taxon>Tissierellales</taxon>
        <taxon>Tepidimicrobiaceae</taxon>
        <taxon>Keratinibaculum</taxon>
    </lineage>
</organism>
<dbReference type="InterPro" id="IPR007197">
    <property type="entry name" value="rSAM"/>
</dbReference>
<proteinExistence type="predicted"/>
<dbReference type="InterPro" id="IPR039661">
    <property type="entry name" value="ELP3"/>
</dbReference>
<keyword evidence="6" id="KW-0411">Iron-sulfur</keyword>
<dbReference type="GO" id="GO:0005737">
    <property type="term" value="C:cytoplasm"/>
    <property type="evidence" value="ECO:0007669"/>
    <property type="project" value="TreeGrafter"/>
</dbReference>
<evidence type="ECO:0000256" key="1">
    <source>
        <dbReference type="ARBA" id="ARBA00001966"/>
    </source>
</evidence>
<dbReference type="SFLD" id="SFLDG01086">
    <property type="entry name" value="elongater_protein-like"/>
    <property type="match status" value="1"/>
</dbReference>
<keyword evidence="3" id="KW-0949">S-adenosyl-L-methionine</keyword>
<dbReference type="Proteomes" id="UP000294567">
    <property type="component" value="Unassembled WGS sequence"/>
</dbReference>
<evidence type="ECO:0000256" key="6">
    <source>
        <dbReference type="ARBA" id="ARBA00023014"/>
    </source>
</evidence>
<evidence type="ECO:0000313" key="9">
    <source>
        <dbReference type="Proteomes" id="UP000294567"/>
    </source>
</evidence>
<evidence type="ECO:0000256" key="2">
    <source>
        <dbReference type="ARBA" id="ARBA00022485"/>
    </source>
</evidence>
<evidence type="ECO:0000256" key="5">
    <source>
        <dbReference type="ARBA" id="ARBA00023004"/>
    </source>
</evidence>
<evidence type="ECO:0000256" key="4">
    <source>
        <dbReference type="ARBA" id="ARBA00022723"/>
    </source>
</evidence>
<dbReference type="SMART" id="SM00729">
    <property type="entry name" value="Elp3"/>
    <property type="match status" value="1"/>
</dbReference>
<evidence type="ECO:0000313" key="8">
    <source>
        <dbReference type="EMBL" id="TCS89628.1"/>
    </source>
</evidence>
<dbReference type="InterPro" id="IPR023404">
    <property type="entry name" value="rSAM_horseshoe"/>
</dbReference>
<dbReference type="SUPFAM" id="SSF102114">
    <property type="entry name" value="Radical SAM enzymes"/>
    <property type="match status" value="1"/>
</dbReference>
<evidence type="ECO:0000256" key="3">
    <source>
        <dbReference type="ARBA" id="ARBA00022691"/>
    </source>
</evidence>
<comment type="cofactor">
    <cofactor evidence="1">
        <name>[4Fe-4S] cluster</name>
        <dbReference type="ChEBI" id="CHEBI:49883"/>
    </cofactor>
</comment>
<dbReference type="SFLD" id="SFLDS00029">
    <property type="entry name" value="Radical_SAM"/>
    <property type="match status" value="1"/>
</dbReference>
<gene>
    <name evidence="8" type="ORF">EDD65_105102</name>
</gene>
<dbReference type="AlphaFoldDB" id="A0A4R3KXI9"/>
<keyword evidence="5" id="KW-0408">Iron</keyword>
<dbReference type="GO" id="GO:0046872">
    <property type="term" value="F:metal ion binding"/>
    <property type="evidence" value="ECO:0007669"/>
    <property type="project" value="UniProtKB-KW"/>
</dbReference>
<reference evidence="8 9" key="1">
    <citation type="submission" date="2019-03" db="EMBL/GenBank/DDBJ databases">
        <title>Genomic Encyclopedia of Type Strains, Phase IV (KMG-IV): sequencing the most valuable type-strain genomes for metagenomic binning, comparative biology and taxonomic classification.</title>
        <authorList>
            <person name="Goeker M."/>
        </authorList>
    </citation>
    <scope>NUCLEOTIDE SEQUENCE [LARGE SCALE GENOMIC DNA]</scope>
    <source>
        <strain evidence="8 9">DSM 26752</strain>
    </source>
</reference>
<keyword evidence="9" id="KW-1185">Reference proteome</keyword>
<dbReference type="Pfam" id="PF16199">
    <property type="entry name" value="Radical_SAM_C"/>
    <property type="match status" value="1"/>
</dbReference>
<dbReference type="Gene3D" id="3.80.30.20">
    <property type="entry name" value="tm_1862 like domain"/>
    <property type="match status" value="1"/>
</dbReference>
<dbReference type="GO" id="GO:0002926">
    <property type="term" value="P:tRNA wobble base 5-methoxycarbonylmethyl-2-thiouridinylation"/>
    <property type="evidence" value="ECO:0007669"/>
    <property type="project" value="TreeGrafter"/>
</dbReference>
<dbReference type="InterPro" id="IPR058240">
    <property type="entry name" value="rSAM_sf"/>
</dbReference>
<dbReference type="PANTHER" id="PTHR11135:SF0">
    <property type="entry name" value="ELONGATOR COMPLEX PROTEIN 3"/>
    <property type="match status" value="1"/>
</dbReference>
<dbReference type="GO" id="GO:0051539">
    <property type="term" value="F:4 iron, 4 sulfur cluster binding"/>
    <property type="evidence" value="ECO:0007669"/>
    <property type="project" value="UniProtKB-KW"/>
</dbReference>
<dbReference type="EMBL" id="SMAE01000005">
    <property type="protein sequence ID" value="TCS89628.1"/>
    <property type="molecule type" value="Genomic_DNA"/>
</dbReference>
<comment type="caution">
    <text evidence="8">The sequence shown here is derived from an EMBL/GenBank/DDBJ whole genome shotgun (WGS) entry which is preliminary data.</text>
</comment>
<accession>A0A4R3KXI9</accession>
<dbReference type="OrthoDB" id="9815044at2"/>
<dbReference type="InterPro" id="IPR006638">
    <property type="entry name" value="Elp3/MiaA/NifB-like_rSAM"/>
</dbReference>
<feature type="domain" description="Radical SAM core" evidence="7">
    <location>
        <begin position="1"/>
        <end position="231"/>
    </location>
</feature>
<dbReference type="SFLD" id="SFLDG01082">
    <property type="entry name" value="B12-binding_domain_containing"/>
    <property type="match status" value="1"/>
</dbReference>
<dbReference type="InterPro" id="IPR032432">
    <property type="entry name" value="Radical_SAM_C"/>
</dbReference>
<dbReference type="RefSeq" id="WP_132027175.1">
    <property type="nucleotide sequence ID" value="NZ_CP068564.1"/>
</dbReference>
<dbReference type="CDD" id="cd01335">
    <property type="entry name" value="Radical_SAM"/>
    <property type="match status" value="1"/>
</dbReference>
<evidence type="ECO:0000259" key="7">
    <source>
        <dbReference type="PROSITE" id="PS51918"/>
    </source>
</evidence>
<dbReference type="PANTHER" id="PTHR11135">
    <property type="entry name" value="HISTONE ACETYLTRANSFERASE-RELATED"/>
    <property type="match status" value="1"/>
</dbReference>
<sequence>MSNNYFIIPIFVPHLGCPYDCVFCNQIRITGLSTNVTSEDVERIIEEHLSTFPKNEIRIEVAFYGGSFTGIDESIQRELLSIPLKYKNRNKIHGIRLSTRPDYIDENILNLLKEYKVDTIELGVQSLADDVLKKSGRGHNSKQVYEASQLIKNYGFNLGLQMMIGLIGDSMEKSIYTAKEFIKLEPYCVRIYPTLVIKDTYLEKLYEEQCYKPLSLDEAVNISRDLLMLFEFYNIHVIRVGLQPTENITLGKDVIAGPFHPSFRQLVESSIYRLILDKFLDDHKEITKNNIIKIEINRKNISNIVGQKSSNKRYFIDKYKLKNIKIYERDIPLDDIILTIGNFDYTINKKSAIEKYLKDKSII</sequence>
<dbReference type="GO" id="GO:0003824">
    <property type="term" value="F:catalytic activity"/>
    <property type="evidence" value="ECO:0007669"/>
    <property type="project" value="InterPro"/>
</dbReference>
<name>A0A4R3KXI9_9FIRM</name>
<dbReference type="PROSITE" id="PS51918">
    <property type="entry name" value="RADICAL_SAM"/>
    <property type="match status" value="1"/>
</dbReference>
<protein>
    <submittedName>
        <fullName evidence="8">Radical SAM enzyme (TIGR01210 family)</fullName>
    </submittedName>
</protein>
<keyword evidence="2" id="KW-0004">4Fe-4S</keyword>
<keyword evidence="4" id="KW-0479">Metal-binding</keyword>
<dbReference type="Pfam" id="PF04055">
    <property type="entry name" value="Radical_SAM"/>
    <property type="match status" value="1"/>
</dbReference>